<dbReference type="NCBIfam" id="TIGR00536">
    <property type="entry name" value="hemK_fam"/>
    <property type="match status" value="1"/>
</dbReference>
<dbReference type="InterPro" id="IPR029063">
    <property type="entry name" value="SAM-dependent_MTases_sf"/>
</dbReference>
<name>I6Z297_MELRP</name>
<feature type="domain" description="Methyltransferase" evidence="5">
    <location>
        <begin position="114"/>
        <end position="245"/>
    </location>
</feature>
<dbReference type="Pfam" id="PF13847">
    <property type="entry name" value="Methyltransf_31"/>
    <property type="match status" value="1"/>
</dbReference>
<keyword evidence="3 4" id="KW-0949">S-adenosyl-L-methionine</keyword>
<dbReference type="GO" id="GO:0032259">
    <property type="term" value="P:methylation"/>
    <property type="evidence" value="ECO:0007669"/>
    <property type="project" value="UniProtKB-KW"/>
</dbReference>
<dbReference type="Gene3D" id="3.40.50.150">
    <property type="entry name" value="Vaccinia Virus protein VP39"/>
    <property type="match status" value="1"/>
</dbReference>
<dbReference type="HAMAP" id="MF_02126">
    <property type="entry name" value="RF_methyltr_PrmC"/>
    <property type="match status" value="1"/>
</dbReference>
<feature type="binding site" evidence="4">
    <location>
        <position position="190"/>
    </location>
    <ligand>
        <name>S-adenosyl-L-methionine</name>
        <dbReference type="ChEBI" id="CHEBI:59789"/>
    </ligand>
</feature>
<evidence type="ECO:0000256" key="3">
    <source>
        <dbReference type="ARBA" id="ARBA00022691"/>
    </source>
</evidence>
<evidence type="ECO:0000313" key="8">
    <source>
        <dbReference type="Proteomes" id="UP000009011"/>
    </source>
</evidence>
<dbReference type="eggNOG" id="COG2890">
    <property type="taxonomic scope" value="Bacteria"/>
</dbReference>
<dbReference type="CDD" id="cd02440">
    <property type="entry name" value="AdoMet_MTases"/>
    <property type="match status" value="1"/>
</dbReference>
<dbReference type="EMBL" id="CP003557">
    <property type="protein sequence ID" value="AFN73270.1"/>
    <property type="molecule type" value="Genomic_DNA"/>
</dbReference>
<comment type="caution">
    <text evidence="4">Lacks conserved residue(s) required for the propagation of feature annotation.</text>
</comment>
<dbReference type="HOGENOM" id="CLU_018398_3_1_10"/>
<dbReference type="PANTHER" id="PTHR18895">
    <property type="entry name" value="HEMK METHYLTRANSFERASE"/>
    <property type="match status" value="1"/>
</dbReference>
<reference evidence="7 8" key="1">
    <citation type="journal article" date="2013" name="PLoS ONE">
        <title>Genomic analysis of Melioribacter roseus, facultatively anaerobic organotrophic bacterium representing a novel deep lineage within Bacteriodetes/Chlorobi group.</title>
        <authorList>
            <person name="Kadnikov V.V."/>
            <person name="Mardanov A.V."/>
            <person name="Podosokorskaya O.A."/>
            <person name="Gavrilov S.N."/>
            <person name="Kublanov I.V."/>
            <person name="Beletsky A.V."/>
            <person name="Bonch-Osmolovskaya E.A."/>
            <person name="Ravin N.V."/>
        </authorList>
    </citation>
    <scope>NUCLEOTIDE SEQUENCE [LARGE SCALE GENOMIC DNA]</scope>
    <source>
        <strain evidence="8">JCM 17771 / P3M-2</strain>
    </source>
</reference>
<evidence type="ECO:0000256" key="4">
    <source>
        <dbReference type="HAMAP-Rule" id="MF_02126"/>
    </source>
</evidence>
<dbReference type="PROSITE" id="PS00092">
    <property type="entry name" value="N6_MTASE"/>
    <property type="match status" value="1"/>
</dbReference>
<dbReference type="OrthoDB" id="9800643at2"/>
<dbReference type="InterPro" id="IPR002052">
    <property type="entry name" value="DNA_methylase_N6_adenine_CS"/>
</dbReference>
<accession>I6Z297</accession>
<dbReference type="PATRIC" id="fig|1191523.3.peg.26"/>
<dbReference type="InterPro" id="IPR019874">
    <property type="entry name" value="RF_methyltr_PrmC"/>
</dbReference>
<keyword evidence="1 4" id="KW-0489">Methyltransferase</keyword>
<proteinExistence type="inferred from homology"/>
<dbReference type="PANTHER" id="PTHR18895:SF74">
    <property type="entry name" value="MTRF1L RELEASE FACTOR GLUTAMINE METHYLTRANSFERASE"/>
    <property type="match status" value="1"/>
</dbReference>
<dbReference type="AlphaFoldDB" id="I6Z297"/>
<sequence>MLTVLNAVTLSAEYLEKKGVESPRLNAELLLADVLNCKRMDLYLRFDQPLKEDEIDRYRELIRRRGAREPLQYILGYTEFYGLKFEVNESALIPRPETELLVEKIIELHNDAESLRILDIGTGSGNIAVALALNLQGAGIVAIDKSEDAIKLAQHNATLHDVSDSIEFIKKDIFEEYLFPDIRFDIIVSNPPYVSYDEYNKLQEEVARYEPGIAVTDYKDGYSFYKRIAELAIQFLSPGGRLFFELGQGQSAEVSAIMKKYDFDNIEIVRDYQKIDRIIYGQKL</sequence>
<dbReference type="Gene3D" id="1.10.8.10">
    <property type="entry name" value="DNA helicase RuvA subunit, C-terminal domain"/>
    <property type="match status" value="1"/>
</dbReference>
<evidence type="ECO:0000313" key="7">
    <source>
        <dbReference type="EMBL" id="AFN73270.1"/>
    </source>
</evidence>
<dbReference type="InterPro" id="IPR004556">
    <property type="entry name" value="HemK-like"/>
</dbReference>
<dbReference type="Proteomes" id="UP000009011">
    <property type="component" value="Chromosome"/>
</dbReference>
<dbReference type="PRINTS" id="PR00507">
    <property type="entry name" value="N12N6MTFRASE"/>
</dbReference>
<comment type="function">
    <text evidence="4">Methylates the class 1 translation termination release factors RF1/PrfA and RF2/PrfB on the glutamine residue of the universally conserved GGQ motif.</text>
</comment>
<dbReference type="InterPro" id="IPR025714">
    <property type="entry name" value="Methyltranfer_dom"/>
</dbReference>
<comment type="catalytic activity">
    <reaction evidence="4">
        <text>L-glutaminyl-[peptide chain release factor] + S-adenosyl-L-methionine = N(5)-methyl-L-glutaminyl-[peptide chain release factor] + S-adenosyl-L-homocysteine + H(+)</text>
        <dbReference type="Rhea" id="RHEA:42896"/>
        <dbReference type="Rhea" id="RHEA-COMP:10271"/>
        <dbReference type="Rhea" id="RHEA-COMP:10272"/>
        <dbReference type="ChEBI" id="CHEBI:15378"/>
        <dbReference type="ChEBI" id="CHEBI:30011"/>
        <dbReference type="ChEBI" id="CHEBI:57856"/>
        <dbReference type="ChEBI" id="CHEBI:59789"/>
        <dbReference type="ChEBI" id="CHEBI:61891"/>
        <dbReference type="EC" id="2.1.1.297"/>
    </reaction>
</comment>
<dbReference type="NCBIfam" id="TIGR03534">
    <property type="entry name" value="RF_mod_PrmC"/>
    <property type="match status" value="1"/>
</dbReference>
<dbReference type="GO" id="GO:0102559">
    <property type="term" value="F:peptide chain release factor N(5)-glutamine methyltransferase activity"/>
    <property type="evidence" value="ECO:0007669"/>
    <property type="project" value="UniProtKB-EC"/>
</dbReference>
<evidence type="ECO:0000259" key="5">
    <source>
        <dbReference type="Pfam" id="PF13847"/>
    </source>
</evidence>
<dbReference type="Pfam" id="PF17827">
    <property type="entry name" value="PrmC_N"/>
    <property type="match status" value="1"/>
</dbReference>
<dbReference type="KEGG" id="mro:MROS_0026"/>
<dbReference type="STRING" id="1191523.MROS_0026"/>
<feature type="binding site" evidence="4">
    <location>
        <begin position="190"/>
        <end position="193"/>
    </location>
    <ligand>
        <name>substrate</name>
    </ligand>
</feature>
<dbReference type="InterPro" id="IPR050320">
    <property type="entry name" value="N5-glutamine_MTase"/>
</dbReference>
<protein>
    <recommendedName>
        <fullName evidence="4">Release factor glutamine methyltransferase</fullName>
        <shortName evidence="4">RF MTase</shortName>
        <ecNumber evidence="4">2.1.1.297</ecNumber>
    </recommendedName>
    <alternativeName>
        <fullName evidence="4">N5-glutamine methyltransferase PrmC</fullName>
    </alternativeName>
    <alternativeName>
        <fullName evidence="4">Protein-(glutamine-N5) MTase PrmC</fullName>
    </alternativeName>
    <alternativeName>
        <fullName evidence="4">Protein-glutamine N-methyltransferase PrmC</fullName>
    </alternativeName>
</protein>
<gene>
    <name evidence="4" type="primary">prmC</name>
    <name evidence="7" type="ordered locus">MROS_0026</name>
</gene>
<dbReference type="EC" id="2.1.1.297" evidence="4"/>
<feature type="binding site" evidence="4">
    <location>
        <position position="144"/>
    </location>
    <ligand>
        <name>S-adenosyl-L-methionine</name>
        <dbReference type="ChEBI" id="CHEBI:59789"/>
    </ligand>
</feature>
<comment type="similarity">
    <text evidence="4">Belongs to the protein N5-glutamine methyltransferase family. PrmC subfamily.</text>
</comment>
<keyword evidence="8" id="KW-1185">Reference proteome</keyword>
<evidence type="ECO:0000256" key="2">
    <source>
        <dbReference type="ARBA" id="ARBA00022679"/>
    </source>
</evidence>
<dbReference type="InterPro" id="IPR040758">
    <property type="entry name" value="PrmC_N"/>
</dbReference>
<dbReference type="SUPFAM" id="SSF53335">
    <property type="entry name" value="S-adenosyl-L-methionine-dependent methyltransferases"/>
    <property type="match status" value="1"/>
</dbReference>
<keyword evidence="2 4" id="KW-0808">Transferase</keyword>
<evidence type="ECO:0000256" key="1">
    <source>
        <dbReference type="ARBA" id="ARBA00022603"/>
    </source>
</evidence>
<feature type="domain" description="Release factor glutamine methyltransferase N-terminal" evidence="6">
    <location>
        <begin position="10"/>
        <end position="76"/>
    </location>
</feature>
<dbReference type="GO" id="GO:0003676">
    <property type="term" value="F:nucleic acid binding"/>
    <property type="evidence" value="ECO:0007669"/>
    <property type="project" value="InterPro"/>
</dbReference>
<organism evidence="7 8">
    <name type="scientific">Melioribacter roseus (strain DSM 23840 / JCM 17771 / VKM B-2668 / P3M-2)</name>
    <dbReference type="NCBI Taxonomy" id="1191523"/>
    <lineage>
        <taxon>Bacteria</taxon>
        <taxon>Pseudomonadati</taxon>
        <taxon>Ignavibacteriota</taxon>
        <taxon>Ignavibacteria</taxon>
        <taxon>Ignavibacteriales</taxon>
        <taxon>Melioribacteraceae</taxon>
        <taxon>Melioribacter</taxon>
    </lineage>
</organism>
<evidence type="ECO:0000259" key="6">
    <source>
        <dbReference type="Pfam" id="PF17827"/>
    </source>
</evidence>
<dbReference type="RefSeq" id="WP_014854707.1">
    <property type="nucleotide sequence ID" value="NC_018178.1"/>
</dbReference>
<feature type="binding site" evidence="4">
    <location>
        <begin position="121"/>
        <end position="125"/>
    </location>
    <ligand>
        <name>S-adenosyl-L-methionine</name>
        <dbReference type="ChEBI" id="CHEBI:59789"/>
    </ligand>
</feature>